<dbReference type="InterPro" id="IPR001387">
    <property type="entry name" value="Cro/C1-type_HTH"/>
</dbReference>
<keyword evidence="3" id="KW-1185">Reference proteome</keyword>
<organism evidence="2 3">
    <name type="scientific">Micromonospora tarensis</name>
    <dbReference type="NCBI Taxonomy" id="2806100"/>
    <lineage>
        <taxon>Bacteria</taxon>
        <taxon>Bacillati</taxon>
        <taxon>Actinomycetota</taxon>
        <taxon>Actinomycetes</taxon>
        <taxon>Micromonosporales</taxon>
        <taxon>Micromonosporaceae</taxon>
        <taxon>Micromonospora</taxon>
    </lineage>
</organism>
<dbReference type="RefSeq" id="WP_203149461.1">
    <property type="nucleotide sequence ID" value="NZ_JAEVHL010000080.1"/>
</dbReference>
<evidence type="ECO:0000313" key="3">
    <source>
        <dbReference type="Proteomes" id="UP000622245"/>
    </source>
</evidence>
<gene>
    <name evidence="2" type="ORF">JM949_17235</name>
</gene>
<dbReference type="Proteomes" id="UP000622245">
    <property type="component" value="Unassembled WGS sequence"/>
</dbReference>
<dbReference type="InterPro" id="IPR010982">
    <property type="entry name" value="Lambda_DNA-bd_dom_sf"/>
</dbReference>
<evidence type="ECO:0000313" key="2">
    <source>
        <dbReference type="EMBL" id="MBM0277016.1"/>
    </source>
</evidence>
<dbReference type="EMBL" id="JAEVHL010000080">
    <property type="protein sequence ID" value="MBM0277016.1"/>
    <property type="molecule type" value="Genomic_DNA"/>
</dbReference>
<sequence length="143" mass="16224">MSDTPAEQAEDATSRLIQSRLRELFEARGEDRPPYTETEVARELKQRGYPITPEGIRVLLRSPKINPKATTLVALAEFFSVPAGYLLGDDDVELTSREARVMARSFDKLLPRTRKSLARVIDEFMRLEEAARDKDPDSPHPEV</sequence>
<accession>A0ABS1YHX6</accession>
<proteinExistence type="predicted"/>
<evidence type="ECO:0000259" key="1">
    <source>
        <dbReference type="PROSITE" id="PS50943"/>
    </source>
</evidence>
<feature type="domain" description="HTH cro/C1-type" evidence="1">
    <location>
        <begin position="64"/>
        <end position="86"/>
    </location>
</feature>
<comment type="caution">
    <text evidence="2">The sequence shown here is derived from an EMBL/GenBank/DDBJ whole genome shotgun (WGS) entry which is preliminary data.</text>
</comment>
<dbReference type="PROSITE" id="PS50943">
    <property type="entry name" value="HTH_CROC1"/>
    <property type="match status" value="1"/>
</dbReference>
<dbReference type="Gene3D" id="1.10.260.40">
    <property type="entry name" value="lambda repressor-like DNA-binding domains"/>
    <property type="match status" value="1"/>
</dbReference>
<reference evidence="2 3" key="1">
    <citation type="submission" date="2021-01" db="EMBL/GenBank/DDBJ databases">
        <title>Draft genome sequence of Micromonospora sp. strain STR1s_6.</title>
        <authorList>
            <person name="Karlyshev A."/>
            <person name="Jawad R."/>
        </authorList>
    </citation>
    <scope>NUCLEOTIDE SEQUENCE [LARGE SCALE GENOMIC DNA]</scope>
    <source>
        <strain evidence="2 3">STR1S-6</strain>
    </source>
</reference>
<name>A0ABS1YHX6_9ACTN</name>
<protein>
    <recommendedName>
        <fullName evidence="1">HTH cro/C1-type domain-containing protein</fullName>
    </recommendedName>
</protein>